<dbReference type="GO" id="GO:0090729">
    <property type="term" value="F:toxin activity"/>
    <property type="evidence" value="ECO:0007669"/>
    <property type="project" value="UniProtKB-KW"/>
</dbReference>
<accession>A0AB39KTP1</accession>
<keyword evidence="5" id="KW-0460">Magnesium</keyword>
<evidence type="ECO:0000313" key="7">
    <source>
        <dbReference type="EMBL" id="XDO96912.1"/>
    </source>
</evidence>
<dbReference type="Pfam" id="PF01850">
    <property type="entry name" value="PIN"/>
    <property type="match status" value="1"/>
</dbReference>
<dbReference type="GO" id="GO:0000287">
    <property type="term" value="F:magnesium ion binding"/>
    <property type="evidence" value="ECO:0007669"/>
    <property type="project" value="UniProtKB-UniRule"/>
</dbReference>
<keyword evidence="2 5" id="KW-0540">Nuclease</keyword>
<dbReference type="InterPro" id="IPR029060">
    <property type="entry name" value="PIN-like_dom_sf"/>
</dbReference>
<comment type="similarity">
    <text evidence="5">Belongs to the PINc/VapC protein family.</text>
</comment>
<dbReference type="PANTHER" id="PTHR35901">
    <property type="entry name" value="RIBONUCLEASE VAPC3"/>
    <property type="match status" value="1"/>
</dbReference>
<evidence type="ECO:0000256" key="1">
    <source>
        <dbReference type="ARBA" id="ARBA00022649"/>
    </source>
</evidence>
<keyword evidence="5" id="KW-0800">Toxin</keyword>
<dbReference type="SUPFAM" id="SSF88723">
    <property type="entry name" value="PIN domain-like"/>
    <property type="match status" value="1"/>
</dbReference>
<dbReference type="AlphaFoldDB" id="A0AB39KTP1"/>
<feature type="binding site" evidence="5">
    <location>
        <position position="105"/>
    </location>
    <ligand>
        <name>Mg(2+)</name>
        <dbReference type="ChEBI" id="CHEBI:18420"/>
    </ligand>
</feature>
<proteinExistence type="inferred from homology"/>
<dbReference type="InterPro" id="IPR022907">
    <property type="entry name" value="VapC_family"/>
</dbReference>
<reference evidence="7" key="1">
    <citation type="submission" date="2024-06" db="EMBL/GenBank/DDBJ databases">
        <title>Caulobacter inopinatus, sp. nov.</title>
        <authorList>
            <person name="Donachie S.P."/>
        </authorList>
    </citation>
    <scope>NUCLEOTIDE SEQUENCE</scope>
    <source>
        <strain evidence="7">73W</strain>
    </source>
</reference>
<evidence type="ECO:0000256" key="2">
    <source>
        <dbReference type="ARBA" id="ARBA00022722"/>
    </source>
</evidence>
<name>A0AB39KTP1_9CAUL</name>
<gene>
    <name evidence="5" type="primary">vapC</name>
    <name evidence="7" type="ORF">ABOZ73_00325</name>
</gene>
<comment type="function">
    <text evidence="5">Toxic component of a toxin-antitoxin (TA) system. An RNase.</text>
</comment>
<keyword evidence="3 5" id="KW-0479">Metal-binding</keyword>
<keyword evidence="4 5" id="KW-0378">Hydrolase</keyword>
<evidence type="ECO:0000259" key="6">
    <source>
        <dbReference type="Pfam" id="PF01850"/>
    </source>
</evidence>
<sequence length="142" mass="15769">MSIYLDASVILPALIEEPGSAVVDRFLSELDDEFIISEFAAAEVASALSRLVRTELLVLEDASRRLADFDAWRAAAARDLDFQAADVRLANVFVRRFDLMLRAPDALHAAMCRREDHLLVTMDKRLAAAARELGVRTKLLAV</sequence>
<feature type="domain" description="PIN" evidence="6">
    <location>
        <begin position="3"/>
        <end position="131"/>
    </location>
</feature>
<dbReference type="EC" id="3.1.-.-" evidence="5"/>
<comment type="cofactor">
    <cofactor evidence="5">
        <name>Mg(2+)</name>
        <dbReference type="ChEBI" id="CHEBI:18420"/>
    </cofactor>
</comment>
<dbReference type="CDD" id="cd09874">
    <property type="entry name" value="PIN_MT3492-like"/>
    <property type="match status" value="1"/>
</dbReference>
<dbReference type="PANTHER" id="PTHR35901:SF1">
    <property type="entry name" value="EXONUCLEASE VAPC9"/>
    <property type="match status" value="1"/>
</dbReference>
<dbReference type="InterPro" id="IPR002716">
    <property type="entry name" value="PIN_dom"/>
</dbReference>
<dbReference type="Gene3D" id="3.40.50.1010">
    <property type="entry name" value="5'-nuclease"/>
    <property type="match status" value="1"/>
</dbReference>
<dbReference type="InterPro" id="IPR051619">
    <property type="entry name" value="TypeII_TA_RNase_PINc/VapC"/>
</dbReference>
<evidence type="ECO:0000256" key="4">
    <source>
        <dbReference type="ARBA" id="ARBA00022801"/>
    </source>
</evidence>
<dbReference type="EMBL" id="CP158375">
    <property type="protein sequence ID" value="XDO96912.1"/>
    <property type="molecule type" value="Genomic_DNA"/>
</dbReference>
<dbReference type="GO" id="GO:0004540">
    <property type="term" value="F:RNA nuclease activity"/>
    <property type="evidence" value="ECO:0007669"/>
    <property type="project" value="InterPro"/>
</dbReference>
<evidence type="ECO:0000256" key="5">
    <source>
        <dbReference type="HAMAP-Rule" id="MF_00265"/>
    </source>
</evidence>
<evidence type="ECO:0000256" key="3">
    <source>
        <dbReference type="ARBA" id="ARBA00022723"/>
    </source>
</evidence>
<dbReference type="HAMAP" id="MF_00265">
    <property type="entry name" value="VapC_Nob1"/>
    <property type="match status" value="1"/>
</dbReference>
<feature type="binding site" evidence="5">
    <location>
        <position position="6"/>
    </location>
    <ligand>
        <name>Mg(2+)</name>
        <dbReference type="ChEBI" id="CHEBI:18420"/>
    </ligand>
</feature>
<organism evidence="7">
    <name type="scientific">Caulobacter sp. 73W</name>
    <dbReference type="NCBI Taxonomy" id="3161137"/>
    <lineage>
        <taxon>Bacteria</taxon>
        <taxon>Pseudomonadati</taxon>
        <taxon>Pseudomonadota</taxon>
        <taxon>Alphaproteobacteria</taxon>
        <taxon>Caulobacterales</taxon>
        <taxon>Caulobacteraceae</taxon>
        <taxon>Caulobacter</taxon>
    </lineage>
</organism>
<protein>
    <recommendedName>
        <fullName evidence="5">Ribonuclease VapC</fullName>
        <shortName evidence="5">RNase VapC</shortName>
        <ecNumber evidence="5">3.1.-.-</ecNumber>
    </recommendedName>
    <alternativeName>
        <fullName evidence="5">Toxin VapC</fullName>
    </alternativeName>
</protein>
<dbReference type="RefSeq" id="WP_369059799.1">
    <property type="nucleotide sequence ID" value="NZ_CP158375.1"/>
</dbReference>
<keyword evidence="1 5" id="KW-1277">Toxin-antitoxin system</keyword>
<dbReference type="GO" id="GO:0016787">
    <property type="term" value="F:hydrolase activity"/>
    <property type="evidence" value="ECO:0007669"/>
    <property type="project" value="UniProtKB-KW"/>
</dbReference>